<accession>A0A4Q9Q4H0</accession>
<reference evidence="3 4" key="1">
    <citation type="submission" date="2019-01" db="EMBL/GenBank/DDBJ databases">
        <title>Draft genome sequences of three monokaryotic isolates of the white-rot basidiomycete fungus Dichomitus squalens.</title>
        <authorList>
            <consortium name="DOE Joint Genome Institute"/>
            <person name="Lopez S.C."/>
            <person name="Andreopoulos B."/>
            <person name="Pangilinan J."/>
            <person name="Lipzen A."/>
            <person name="Riley R."/>
            <person name="Ahrendt S."/>
            <person name="Ng V."/>
            <person name="Barry K."/>
            <person name="Daum C."/>
            <person name="Grigoriev I.V."/>
            <person name="Hilden K.S."/>
            <person name="Makela M.R."/>
            <person name="de Vries R.P."/>
        </authorList>
    </citation>
    <scope>NUCLEOTIDE SEQUENCE [LARGE SCALE GENOMIC DNA]</scope>
    <source>
        <strain evidence="3 4">CBS 464.89</strain>
    </source>
</reference>
<evidence type="ECO:0000256" key="2">
    <source>
        <dbReference type="PIRSR" id="PIRSR602678-1"/>
    </source>
</evidence>
<dbReference type="InterPro" id="IPR002678">
    <property type="entry name" value="DUF34/NIF3"/>
</dbReference>
<dbReference type="InterPro" id="IPR036069">
    <property type="entry name" value="DUF34/NIF3_sf"/>
</dbReference>
<gene>
    <name evidence="3" type="ORF">BD310DRAFT_919592</name>
</gene>
<dbReference type="Gene3D" id="3.40.1390.30">
    <property type="entry name" value="NIF3 (NGG1p interacting factor 3)-like"/>
    <property type="match status" value="1"/>
</dbReference>
<dbReference type="FunFam" id="3.40.1390.30:FF:000001">
    <property type="entry name" value="GTP cyclohydrolase 1 type 2"/>
    <property type="match status" value="1"/>
</dbReference>
<dbReference type="SUPFAM" id="SSF102705">
    <property type="entry name" value="NIF3 (NGG1p interacting factor 3)-like"/>
    <property type="match status" value="1"/>
</dbReference>
<dbReference type="EMBL" id="ML145095">
    <property type="protein sequence ID" value="TBU62099.1"/>
    <property type="molecule type" value="Genomic_DNA"/>
</dbReference>
<name>A0A4Q9Q4H0_9APHY</name>
<evidence type="ECO:0000313" key="4">
    <source>
        <dbReference type="Proteomes" id="UP000292082"/>
    </source>
</evidence>
<feature type="binding site" evidence="2">
    <location>
        <position position="254"/>
    </location>
    <ligand>
        <name>a divalent metal cation</name>
        <dbReference type="ChEBI" id="CHEBI:60240"/>
        <label>1</label>
    </ligand>
</feature>
<dbReference type="Pfam" id="PF01784">
    <property type="entry name" value="DUF34_NIF3"/>
    <property type="match status" value="1"/>
</dbReference>
<dbReference type="PANTHER" id="PTHR13799">
    <property type="entry name" value="NGG1 INTERACTING FACTOR 3"/>
    <property type="match status" value="1"/>
</dbReference>
<sequence>MATPVPEISLSTEPQAQPEIMSLVRSFCKIMERIAPLRFAEKWDNVGLILEAPYVRPNANRVLLTIDLTPQVVEEALSTPTAIVVAYHPPIFKPVPALTLATPLHASLLRCAAAGISVYTPHTALDSVTDGINDWLCTRVADSLRDINWSARFIGPAFPDGLGGVGRVVSLKQPMALADLCSKVRTELELTSVQVAYARPEREKVQISTIAICAGSGGSMLLGVDADVYFTGEMSHHEVLAAIQSGHNVILCGHTNTERGYLPWLAKDILDFIQEEVAQPTDPAGAELLKDLEVVVSQRDEHPLFTV</sequence>
<dbReference type="AlphaFoldDB" id="A0A4Q9Q4H0"/>
<keyword evidence="2" id="KW-0479">Metal-binding</keyword>
<evidence type="ECO:0000313" key="3">
    <source>
        <dbReference type="EMBL" id="TBU62099.1"/>
    </source>
</evidence>
<proteinExistence type="inferred from homology"/>
<organism evidence="3 4">
    <name type="scientific">Dichomitus squalens</name>
    <dbReference type="NCBI Taxonomy" id="114155"/>
    <lineage>
        <taxon>Eukaryota</taxon>
        <taxon>Fungi</taxon>
        <taxon>Dikarya</taxon>
        <taxon>Basidiomycota</taxon>
        <taxon>Agaricomycotina</taxon>
        <taxon>Agaricomycetes</taxon>
        <taxon>Polyporales</taxon>
        <taxon>Polyporaceae</taxon>
        <taxon>Dichomitus</taxon>
    </lineage>
</organism>
<dbReference type="PANTHER" id="PTHR13799:SF13">
    <property type="entry name" value="NIF3-LIKE PROTEIN 1"/>
    <property type="match status" value="1"/>
</dbReference>
<dbReference type="GO" id="GO:0046872">
    <property type="term" value="F:metal ion binding"/>
    <property type="evidence" value="ECO:0007669"/>
    <property type="project" value="UniProtKB-KW"/>
</dbReference>
<feature type="binding site" evidence="2">
    <location>
        <position position="126"/>
    </location>
    <ligand>
        <name>a divalent metal cation</name>
        <dbReference type="ChEBI" id="CHEBI:60240"/>
        <label>1</label>
    </ligand>
</feature>
<comment type="similarity">
    <text evidence="1">Belongs to the GTP cyclohydrolase I type 2/NIF3 family.</text>
</comment>
<protein>
    <submittedName>
        <fullName evidence="3">NIF3-like protein-like protein</fullName>
    </submittedName>
</protein>
<feature type="binding site" evidence="2">
    <location>
        <position position="258"/>
    </location>
    <ligand>
        <name>a divalent metal cation</name>
        <dbReference type="ChEBI" id="CHEBI:60240"/>
        <label>1</label>
    </ligand>
</feature>
<dbReference type="GO" id="GO:0005739">
    <property type="term" value="C:mitochondrion"/>
    <property type="evidence" value="ECO:0007669"/>
    <property type="project" value="TreeGrafter"/>
</dbReference>
<dbReference type="NCBIfam" id="TIGR00486">
    <property type="entry name" value="YbgI_SA1388"/>
    <property type="match status" value="1"/>
</dbReference>
<dbReference type="STRING" id="114155.A0A4Q9Q4H0"/>
<keyword evidence="4" id="KW-1185">Reference proteome</keyword>
<feature type="binding site" evidence="2">
    <location>
        <position position="88"/>
    </location>
    <ligand>
        <name>a divalent metal cation</name>
        <dbReference type="ChEBI" id="CHEBI:60240"/>
        <label>1</label>
    </ligand>
</feature>
<dbReference type="Proteomes" id="UP000292082">
    <property type="component" value="Unassembled WGS sequence"/>
</dbReference>
<evidence type="ECO:0000256" key="1">
    <source>
        <dbReference type="ARBA" id="ARBA00006964"/>
    </source>
</evidence>